<evidence type="ECO:0000256" key="1">
    <source>
        <dbReference type="SAM" id="MobiDB-lite"/>
    </source>
</evidence>
<accession>A0A3B6RPB9</accession>
<dbReference type="Gramene" id="TraesCS7A02G552300.1">
    <property type="protein sequence ID" value="TraesCS7A02G552300.1.cds1"/>
    <property type="gene ID" value="TraesCS7A02G552300"/>
</dbReference>
<feature type="signal peptide" evidence="2">
    <location>
        <begin position="1"/>
        <end position="15"/>
    </location>
</feature>
<evidence type="ECO:0008006" key="5">
    <source>
        <dbReference type="Google" id="ProtNLM"/>
    </source>
</evidence>
<dbReference type="EnsemblPlants" id="TraesCS7A02G552300.1">
    <property type="protein sequence ID" value="TraesCS7A02G552300.1.cds1"/>
    <property type="gene ID" value="TraesCS7A02G552300"/>
</dbReference>
<organism evidence="3">
    <name type="scientific">Triticum aestivum</name>
    <name type="common">Wheat</name>
    <dbReference type="NCBI Taxonomy" id="4565"/>
    <lineage>
        <taxon>Eukaryota</taxon>
        <taxon>Viridiplantae</taxon>
        <taxon>Streptophyta</taxon>
        <taxon>Embryophyta</taxon>
        <taxon>Tracheophyta</taxon>
        <taxon>Spermatophyta</taxon>
        <taxon>Magnoliopsida</taxon>
        <taxon>Liliopsida</taxon>
        <taxon>Poales</taxon>
        <taxon>Poaceae</taxon>
        <taxon>BOP clade</taxon>
        <taxon>Pooideae</taxon>
        <taxon>Triticodae</taxon>
        <taxon>Triticeae</taxon>
        <taxon>Triticinae</taxon>
        <taxon>Triticum</taxon>
    </lineage>
</organism>
<evidence type="ECO:0000313" key="4">
    <source>
        <dbReference type="Proteomes" id="UP000019116"/>
    </source>
</evidence>
<dbReference type="AlphaFoldDB" id="A0A3B6RPB9"/>
<evidence type="ECO:0000313" key="3">
    <source>
        <dbReference type="EnsemblPlants" id="TraesCS7A02G552300.1.cds1"/>
    </source>
</evidence>
<dbReference type="Proteomes" id="UP000019116">
    <property type="component" value="Chromosome 7A"/>
</dbReference>
<reference evidence="3" key="2">
    <citation type="submission" date="2018-10" db="UniProtKB">
        <authorList>
            <consortium name="EnsemblPlants"/>
        </authorList>
    </citation>
    <scope>IDENTIFICATION</scope>
</reference>
<name>A0A3B6RPB9_WHEAT</name>
<reference evidence="3" key="1">
    <citation type="submission" date="2018-08" db="EMBL/GenBank/DDBJ databases">
        <authorList>
            <person name="Rossello M."/>
        </authorList>
    </citation>
    <scope>NUCLEOTIDE SEQUENCE [LARGE SCALE GENOMIC DNA]</scope>
    <source>
        <strain evidence="3">cv. Chinese Spring</strain>
    </source>
</reference>
<feature type="region of interest" description="Disordered" evidence="1">
    <location>
        <begin position="54"/>
        <end position="85"/>
    </location>
</feature>
<keyword evidence="4" id="KW-1185">Reference proteome</keyword>
<sequence length="165" mass="17974">MLLLAAAAPCRVCCSLPLLLAAAPCDGCSAPGCWASRWAVTTRRWRFGSWRREKGATSDSSSRHREYGSLPYHTSRTAPAAKVPRSRQQQQHDEILAGVAHIAMVDQLHIRADLGKRRSGGWGRLSLGVAVKGMAVVARCRLGGGDACESGMAMVARDREFREER</sequence>
<evidence type="ECO:0000256" key="2">
    <source>
        <dbReference type="SAM" id="SignalP"/>
    </source>
</evidence>
<keyword evidence="2" id="KW-0732">Signal</keyword>
<dbReference type="Gramene" id="TraesCS7A03G1342400.1">
    <property type="protein sequence ID" value="TraesCS7A03G1342400.1.CDS1"/>
    <property type="gene ID" value="TraesCS7A03G1342400"/>
</dbReference>
<protein>
    <recommendedName>
        <fullName evidence="5">Secreted protein</fullName>
    </recommendedName>
</protein>
<feature type="compositionally biased region" description="Basic and acidic residues" evidence="1">
    <location>
        <begin position="54"/>
        <end position="67"/>
    </location>
</feature>
<proteinExistence type="predicted"/>
<dbReference type="OMA" id="WASRWAV"/>
<feature type="chain" id="PRO_5017242427" description="Secreted protein" evidence="2">
    <location>
        <begin position="16"/>
        <end position="165"/>
    </location>
</feature>